<dbReference type="EMBL" id="OW152840">
    <property type="protein sequence ID" value="CAH2061932.1"/>
    <property type="molecule type" value="Genomic_DNA"/>
</dbReference>
<evidence type="ECO:0000256" key="3">
    <source>
        <dbReference type="ARBA" id="ARBA00022989"/>
    </source>
</evidence>
<comment type="subcellular location">
    <subcellularLocation>
        <location evidence="1">Membrane</location>
        <topology evidence="1">Multi-pass membrane protein</topology>
    </subcellularLocation>
</comment>
<evidence type="ECO:0000256" key="4">
    <source>
        <dbReference type="ARBA" id="ARBA00023136"/>
    </source>
</evidence>
<dbReference type="PANTHER" id="PTHR47767">
    <property type="entry name" value="ADHESION G PROTEIN-COUPLED RECEPTOR G7"/>
    <property type="match status" value="1"/>
</dbReference>
<evidence type="ECO:0000256" key="5">
    <source>
        <dbReference type="SAM" id="MobiDB-lite"/>
    </source>
</evidence>
<dbReference type="PROSITE" id="PS50261">
    <property type="entry name" value="G_PROTEIN_RECEP_F2_4"/>
    <property type="match status" value="1"/>
</dbReference>
<proteinExistence type="predicted"/>
<feature type="transmembrane region" description="Helical" evidence="6">
    <location>
        <begin position="313"/>
        <end position="335"/>
    </location>
</feature>
<dbReference type="InterPro" id="IPR000832">
    <property type="entry name" value="GPCR_2_secretin-like"/>
</dbReference>
<evidence type="ECO:0000256" key="2">
    <source>
        <dbReference type="ARBA" id="ARBA00022692"/>
    </source>
</evidence>
<keyword evidence="4 6" id="KW-0472">Membrane</keyword>
<keyword evidence="7" id="KW-0732">Signal</keyword>
<feature type="transmembrane region" description="Helical" evidence="6">
    <location>
        <begin position="93"/>
        <end position="113"/>
    </location>
</feature>
<accession>A0ABN8IQJ8</accession>
<evidence type="ECO:0000256" key="6">
    <source>
        <dbReference type="SAM" id="Phobius"/>
    </source>
</evidence>
<dbReference type="InterPro" id="IPR017981">
    <property type="entry name" value="GPCR_2-like_7TM"/>
</dbReference>
<evidence type="ECO:0000256" key="1">
    <source>
        <dbReference type="ARBA" id="ARBA00004141"/>
    </source>
</evidence>
<dbReference type="Pfam" id="PF00002">
    <property type="entry name" value="7tm_2"/>
    <property type="match status" value="1"/>
</dbReference>
<keyword evidence="10" id="KW-1185">Reference proteome</keyword>
<feature type="transmembrane region" description="Helical" evidence="6">
    <location>
        <begin position="61"/>
        <end position="81"/>
    </location>
</feature>
<keyword evidence="3 6" id="KW-1133">Transmembrane helix</keyword>
<dbReference type="Gene3D" id="1.20.1070.10">
    <property type="entry name" value="Rhodopsin 7-helix transmembrane proteins"/>
    <property type="match status" value="1"/>
</dbReference>
<reference evidence="9" key="1">
    <citation type="submission" date="2022-03" db="EMBL/GenBank/DDBJ databases">
        <authorList>
            <person name="Martin H S."/>
        </authorList>
    </citation>
    <scope>NUCLEOTIDE SEQUENCE</scope>
</reference>
<keyword evidence="2 6" id="KW-0812">Transmembrane</keyword>
<dbReference type="PANTHER" id="PTHR47767:SF2">
    <property type="entry name" value="GPS DOMAIN-CONTAINING PROTEIN"/>
    <property type="match status" value="1"/>
</dbReference>
<name>A0ABN8IQJ8_9NEOP</name>
<evidence type="ECO:0000259" key="8">
    <source>
        <dbReference type="PROSITE" id="PS50261"/>
    </source>
</evidence>
<organism evidence="9 10">
    <name type="scientific">Iphiclides podalirius</name>
    <name type="common">scarce swallowtail</name>
    <dbReference type="NCBI Taxonomy" id="110791"/>
    <lineage>
        <taxon>Eukaryota</taxon>
        <taxon>Metazoa</taxon>
        <taxon>Ecdysozoa</taxon>
        <taxon>Arthropoda</taxon>
        <taxon>Hexapoda</taxon>
        <taxon>Insecta</taxon>
        <taxon>Pterygota</taxon>
        <taxon>Neoptera</taxon>
        <taxon>Endopterygota</taxon>
        <taxon>Lepidoptera</taxon>
        <taxon>Glossata</taxon>
        <taxon>Ditrysia</taxon>
        <taxon>Papilionoidea</taxon>
        <taxon>Papilionidae</taxon>
        <taxon>Papilioninae</taxon>
        <taxon>Iphiclides</taxon>
    </lineage>
</organism>
<evidence type="ECO:0000256" key="7">
    <source>
        <dbReference type="SAM" id="SignalP"/>
    </source>
</evidence>
<dbReference type="InterPro" id="IPR053066">
    <property type="entry name" value="ADGR_G7"/>
</dbReference>
<protein>
    <recommendedName>
        <fullName evidence="8">G-protein coupled receptors family 2 profile 2 domain-containing protein</fullName>
    </recommendedName>
</protein>
<sequence length="388" mass="43572">MLLAAMMWLMWSKAAAEFRKDGKLYPIVINLCCCLLACSMIYVQAVLGVASPWQCERIALLLHYTYLTCASWIVALAATLAEHCAYDSFMPLKYNYLLAYGIPAFVVMFNYALSMERYEIKHYCWMSLEKGMVLGFMVPVMILIIINTAIILYGLKRVYKKQSESLRTKLQELFDRHEANIRKNGQVDGNNKTGSADTLDNLYIAGTSRKNTESSENLDREYNACDDNCYDIPEGNNEDENDGNNQGKDNQDPVLTIYTTEPLWLKWGWSTEGNELKTYLNLCLVLEPFFAVNWAMGVAAIENATHWTTPTIYLILALVMYGYFTLTISMTLPILTKPAPISTSCEDIVGEPMLAPTSTTDNIPLLDPAVQKPNVTPAPADTISTISI</sequence>
<feature type="transmembrane region" description="Helical" evidence="6">
    <location>
        <begin position="133"/>
        <end position="155"/>
    </location>
</feature>
<dbReference type="Proteomes" id="UP000837857">
    <property type="component" value="Chromosome 28"/>
</dbReference>
<feature type="transmembrane region" description="Helical" evidence="6">
    <location>
        <begin position="279"/>
        <end position="301"/>
    </location>
</feature>
<feature type="domain" description="G-protein coupled receptors family 2 profile 2" evidence="8">
    <location>
        <begin position="1"/>
        <end position="163"/>
    </location>
</feature>
<evidence type="ECO:0000313" key="10">
    <source>
        <dbReference type="Proteomes" id="UP000837857"/>
    </source>
</evidence>
<evidence type="ECO:0000313" key="9">
    <source>
        <dbReference type="EMBL" id="CAH2061932.1"/>
    </source>
</evidence>
<feature type="transmembrane region" description="Helical" evidence="6">
    <location>
        <begin position="24"/>
        <end position="49"/>
    </location>
</feature>
<feature type="signal peptide" evidence="7">
    <location>
        <begin position="1"/>
        <end position="16"/>
    </location>
</feature>
<feature type="non-terminal residue" evidence="9">
    <location>
        <position position="1"/>
    </location>
</feature>
<feature type="chain" id="PRO_5045823314" description="G-protein coupled receptors family 2 profile 2 domain-containing protein" evidence="7">
    <location>
        <begin position="17"/>
        <end position="388"/>
    </location>
</feature>
<feature type="region of interest" description="Disordered" evidence="5">
    <location>
        <begin position="229"/>
        <end position="252"/>
    </location>
</feature>
<gene>
    <name evidence="9" type="ORF">IPOD504_LOCUS11571</name>
</gene>